<dbReference type="SUPFAM" id="SSF88946">
    <property type="entry name" value="Sigma2 domain of RNA polymerase sigma factors"/>
    <property type="match status" value="1"/>
</dbReference>
<dbReference type="Gene3D" id="1.10.1740.10">
    <property type="match status" value="1"/>
</dbReference>
<dbReference type="InterPro" id="IPR013324">
    <property type="entry name" value="RNA_pol_sigma_r3/r4-like"/>
</dbReference>
<keyword evidence="2" id="KW-0805">Transcription regulation</keyword>
<keyword evidence="7" id="KW-1185">Reference proteome</keyword>
<name>A0A1H7IHW1_OLID1</name>
<dbReference type="EMBL" id="FOAF01000001">
    <property type="protein sequence ID" value="SEK61347.1"/>
    <property type="molecule type" value="Genomic_DNA"/>
</dbReference>
<dbReference type="InterPro" id="IPR014284">
    <property type="entry name" value="RNA_pol_sigma-70_dom"/>
</dbReference>
<dbReference type="Gene3D" id="1.10.10.10">
    <property type="entry name" value="Winged helix-like DNA-binding domain superfamily/Winged helix DNA-binding domain"/>
    <property type="match status" value="1"/>
</dbReference>
<dbReference type="PANTHER" id="PTHR43133:SF46">
    <property type="entry name" value="RNA POLYMERASE SIGMA-70 FACTOR ECF SUBFAMILY"/>
    <property type="match status" value="1"/>
</dbReference>
<keyword evidence="3" id="KW-0731">Sigma factor</keyword>
<dbReference type="InterPro" id="IPR013325">
    <property type="entry name" value="RNA_pol_sigma_r2"/>
</dbReference>
<sequence>MQYWEDERILLNLRSSTCRQEAFDQLYLKYFEPLSKMAAYYLNDKQAGDDVVQEVFIRFYEKGLARHVESSLWGYLSLLCRNGCLNVLKAQKNEKSRRKNYEAIADVYDLSYILENFEVREVVDEIGRKLTPQQKLVFEGVSIQGKRYREVAQELSVSTNTVKYHLRLALKLAEDFLIRHF</sequence>
<evidence type="ECO:0000256" key="4">
    <source>
        <dbReference type="ARBA" id="ARBA00023163"/>
    </source>
</evidence>
<evidence type="ECO:0000256" key="3">
    <source>
        <dbReference type="ARBA" id="ARBA00023082"/>
    </source>
</evidence>
<organism evidence="6 7">
    <name type="scientific">Olivibacter domesticus</name>
    <name type="common">Pseudosphingobacterium domesticum</name>
    <dbReference type="NCBI Taxonomy" id="407022"/>
    <lineage>
        <taxon>Bacteria</taxon>
        <taxon>Pseudomonadati</taxon>
        <taxon>Bacteroidota</taxon>
        <taxon>Sphingobacteriia</taxon>
        <taxon>Sphingobacteriales</taxon>
        <taxon>Sphingobacteriaceae</taxon>
        <taxon>Olivibacter</taxon>
    </lineage>
</organism>
<dbReference type="PANTHER" id="PTHR43133">
    <property type="entry name" value="RNA POLYMERASE ECF-TYPE SIGMA FACTO"/>
    <property type="match status" value="1"/>
</dbReference>
<dbReference type="RefSeq" id="WP_093318333.1">
    <property type="nucleotide sequence ID" value="NZ_FOAF01000001.1"/>
</dbReference>
<dbReference type="GO" id="GO:0016987">
    <property type="term" value="F:sigma factor activity"/>
    <property type="evidence" value="ECO:0007669"/>
    <property type="project" value="UniProtKB-KW"/>
</dbReference>
<evidence type="ECO:0000256" key="1">
    <source>
        <dbReference type="ARBA" id="ARBA00010641"/>
    </source>
</evidence>
<proteinExistence type="inferred from homology"/>
<dbReference type="InterPro" id="IPR036388">
    <property type="entry name" value="WH-like_DNA-bd_sf"/>
</dbReference>
<protein>
    <submittedName>
        <fullName evidence="6">RNA polymerase sigma-70 factor, ECF subfamily</fullName>
    </submittedName>
</protein>
<evidence type="ECO:0000313" key="6">
    <source>
        <dbReference type="EMBL" id="SEK61347.1"/>
    </source>
</evidence>
<dbReference type="GO" id="GO:0006352">
    <property type="term" value="P:DNA-templated transcription initiation"/>
    <property type="evidence" value="ECO:0007669"/>
    <property type="project" value="InterPro"/>
</dbReference>
<feature type="domain" description="RNA polymerase sigma factor 70 region 4 type 2" evidence="5">
    <location>
        <begin position="128"/>
        <end position="171"/>
    </location>
</feature>
<keyword evidence="4" id="KW-0804">Transcription</keyword>
<dbReference type="GO" id="GO:0003677">
    <property type="term" value="F:DNA binding"/>
    <property type="evidence" value="ECO:0007669"/>
    <property type="project" value="InterPro"/>
</dbReference>
<dbReference type="STRING" id="407022.SAMN05661044_00689"/>
<evidence type="ECO:0000259" key="5">
    <source>
        <dbReference type="Pfam" id="PF08281"/>
    </source>
</evidence>
<gene>
    <name evidence="6" type="ORF">SAMN05661044_00689</name>
</gene>
<dbReference type="AlphaFoldDB" id="A0A1H7IHW1"/>
<dbReference type="Pfam" id="PF08281">
    <property type="entry name" value="Sigma70_r4_2"/>
    <property type="match status" value="1"/>
</dbReference>
<dbReference type="OrthoDB" id="1524077at2"/>
<dbReference type="Proteomes" id="UP000199421">
    <property type="component" value="Unassembled WGS sequence"/>
</dbReference>
<accession>A0A1H7IHW1</accession>
<dbReference type="SUPFAM" id="SSF88659">
    <property type="entry name" value="Sigma3 and sigma4 domains of RNA polymerase sigma factors"/>
    <property type="match status" value="1"/>
</dbReference>
<evidence type="ECO:0000256" key="2">
    <source>
        <dbReference type="ARBA" id="ARBA00023015"/>
    </source>
</evidence>
<reference evidence="7" key="1">
    <citation type="submission" date="2016-10" db="EMBL/GenBank/DDBJ databases">
        <authorList>
            <person name="Varghese N."/>
            <person name="Submissions S."/>
        </authorList>
    </citation>
    <scope>NUCLEOTIDE SEQUENCE [LARGE SCALE GENOMIC DNA]</scope>
    <source>
        <strain evidence="7">DSM 18733</strain>
    </source>
</reference>
<evidence type="ECO:0000313" key="7">
    <source>
        <dbReference type="Proteomes" id="UP000199421"/>
    </source>
</evidence>
<dbReference type="InterPro" id="IPR039425">
    <property type="entry name" value="RNA_pol_sigma-70-like"/>
</dbReference>
<dbReference type="InterPro" id="IPR013249">
    <property type="entry name" value="RNA_pol_sigma70_r4_t2"/>
</dbReference>
<comment type="similarity">
    <text evidence="1">Belongs to the sigma-70 factor family. ECF subfamily.</text>
</comment>
<dbReference type="NCBIfam" id="TIGR02937">
    <property type="entry name" value="sigma70-ECF"/>
    <property type="match status" value="1"/>
</dbReference>